<feature type="signal peptide" evidence="2">
    <location>
        <begin position="1"/>
        <end position="24"/>
    </location>
</feature>
<keyword evidence="5" id="KW-1185">Reference proteome</keyword>
<name>A0A2Z4FMQ2_9DELT</name>
<dbReference type="Gene3D" id="1.20.144.10">
    <property type="entry name" value="Phosphatidic acid phosphatase type 2/haloperoxidase"/>
    <property type="match status" value="1"/>
</dbReference>
<keyword evidence="2" id="KW-0732">Signal</keyword>
<feature type="chain" id="PRO_5043601877" description="Phosphatidic acid phosphatase type 2/haloperoxidase domain-containing protein" evidence="2">
    <location>
        <begin position="25"/>
        <end position="337"/>
    </location>
</feature>
<organism evidence="4 5">
    <name type="scientific">Bradymonas sediminis</name>
    <dbReference type="NCBI Taxonomy" id="1548548"/>
    <lineage>
        <taxon>Bacteria</taxon>
        <taxon>Deltaproteobacteria</taxon>
        <taxon>Bradymonadales</taxon>
        <taxon>Bradymonadaceae</taxon>
        <taxon>Bradymonas</taxon>
    </lineage>
</organism>
<dbReference type="KEGG" id="bsed:DN745_13375"/>
<reference evidence="4 5" key="1">
    <citation type="submission" date="2018-06" db="EMBL/GenBank/DDBJ databases">
        <title>Lujinxingia sediminis gen. nov. sp. nov., a new facultative anaerobic member of the class Deltaproteobacteria, and proposal of Lujinxingaceae fam. nov.</title>
        <authorList>
            <person name="Guo L.-Y."/>
            <person name="Li C.-M."/>
            <person name="Wang S."/>
            <person name="Du Z.-J."/>
        </authorList>
    </citation>
    <scope>NUCLEOTIDE SEQUENCE [LARGE SCALE GENOMIC DNA]</scope>
    <source>
        <strain evidence="4 5">FA350</strain>
    </source>
</reference>
<evidence type="ECO:0000256" key="2">
    <source>
        <dbReference type="SAM" id="SignalP"/>
    </source>
</evidence>
<dbReference type="EMBL" id="CP030032">
    <property type="protein sequence ID" value="AWV90267.1"/>
    <property type="molecule type" value="Genomic_DNA"/>
</dbReference>
<dbReference type="OrthoDB" id="9801622at2"/>
<dbReference type="RefSeq" id="WP_111335588.1">
    <property type="nucleotide sequence ID" value="NZ_CP030032.1"/>
</dbReference>
<dbReference type="Proteomes" id="UP000249799">
    <property type="component" value="Chromosome"/>
</dbReference>
<dbReference type="InterPro" id="IPR036938">
    <property type="entry name" value="PAP2/HPO_sf"/>
</dbReference>
<accession>A0A2Z4FMQ2</accession>
<dbReference type="AlphaFoldDB" id="A0A2Z4FMQ2"/>
<evidence type="ECO:0000256" key="1">
    <source>
        <dbReference type="SAM" id="MobiDB-lite"/>
    </source>
</evidence>
<dbReference type="SUPFAM" id="SSF48317">
    <property type="entry name" value="Acid phosphatase/Vanadium-dependent haloperoxidase"/>
    <property type="match status" value="1"/>
</dbReference>
<protein>
    <recommendedName>
        <fullName evidence="3">Phosphatidic acid phosphatase type 2/haloperoxidase domain-containing protein</fullName>
    </recommendedName>
</protein>
<evidence type="ECO:0000313" key="4">
    <source>
        <dbReference type="EMBL" id="AWV90267.1"/>
    </source>
</evidence>
<evidence type="ECO:0000259" key="3">
    <source>
        <dbReference type="Pfam" id="PF01569"/>
    </source>
</evidence>
<dbReference type="InterPro" id="IPR000326">
    <property type="entry name" value="PAP2/HPO"/>
</dbReference>
<gene>
    <name evidence="4" type="ORF">DN745_13375</name>
</gene>
<evidence type="ECO:0000313" key="5">
    <source>
        <dbReference type="Proteomes" id="UP000249799"/>
    </source>
</evidence>
<feature type="region of interest" description="Disordered" evidence="1">
    <location>
        <begin position="24"/>
        <end position="55"/>
    </location>
</feature>
<sequence length="337" mass="36424">MNPTRLVALIPMMVCVANAAPALAQSPARDAPTKTRPPLPLPEPEPEPEARQGSLATRQLVWKDEWSGIRSWEYPSALVLMAGGFSARFLVRPPPANWVGTSDFEQSVLDHLAVRSNPANENIRKASDLSFYGAMAYRLVDSALLPGLLHDNSWDVAWKMSWIDFESLAVVAAVEWGTQIFVGRVRPTGVNCSDPQREGHLCDPENVEYTRSFIAGHTATATAVAGLTCLHHGHLPLYGGGLADDIACGLMIVNAVGNGLARVASEQHYPSDMLLGWGMGVAAGWVLPRVLHYGWGEPDPVETVGLPELVDEPPAFVFSVSPTIFDTRPGLTLLGTF</sequence>
<dbReference type="Pfam" id="PF01569">
    <property type="entry name" value="PAP2"/>
    <property type="match status" value="1"/>
</dbReference>
<feature type="domain" description="Phosphatidic acid phosphatase type 2/haloperoxidase" evidence="3">
    <location>
        <begin position="170"/>
        <end position="292"/>
    </location>
</feature>
<proteinExistence type="predicted"/>